<dbReference type="RefSeq" id="WP_306066070.1">
    <property type="nucleotide sequence ID" value="NZ_JAROCA020000003.1"/>
</dbReference>
<protein>
    <submittedName>
        <fullName evidence="4">Spore germination lipoprotein GerD</fullName>
    </submittedName>
</protein>
<dbReference type="PROSITE" id="PS51257">
    <property type="entry name" value="PROKAR_LIPOPROTEIN"/>
    <property type="match status" value="1"/>
</dbReference>
<gene>
    <name evidence="4" type="primary">gerD</name>
    <name evidence="4" type="ORF">P5G51_019600</name>
</gene>
<keyword evidence="5" id="KW-1185">Reference proteome</keyword>
<evidence type="ECO:0000259" key="3">
    <source>
        <dbReference type="SMART" id="SM00727"/>
    </source>
</evidence>
<proteinExistence type="predicted"/>
<dbReference type="Proteomes" id="UP001228376">
    <property type="component" value="Unassembled WGS sequence"/>
</dbReference>
<feature type="chain" id="PRO_5047416066" evidence="2">
    <location>
        <begin position="26"/>
        <end position="210"/>
    </location>
</feature>
<keyword evidence="2" id="KW-0732">Signal</keyword>
<sequence length="210" mass="23620">MPRKLWPLGLLLILVLSACGGTGTAANDTDYDTTKKMVVDILQTEEGKKAVADLVADEKIKQHLVMNADTVKEAINGAMASEKSKKVWEKLFEDPEFVASYSKSMNDAFQKMMKELMKDPDYQKQMLALMNNPEIKKEMLEVMKSQQFRSHLKDTVQETLESPLFKARMQKIMLEAAEKQGQKGGNEQNQQNQQQDGSGNQNQQNQSSGS</sequence>
<feature type="region of interest" description="Disordered" evidence="1">
    <location>
        <begin position="173"/>
        <end position="210"/>
    </location>
</feature>
<feature type="compositionally biased region" description="Low complexity" evidence="1">
    <location>
        <begin position="185"/>
        <end position="210"/>
    </location>
</feature>
<dbReference type="InterPro" id="IPR041262">
    <property type="entry name" value="GerD_central"/>
</dbReference>
<keyword evidence="4" id="KW-0449">Lipoprotein</keyword>
<dbReference type="InterPro" id="IPR006636">
    <property type="entry name" value="STI1_HS-bd"/>
</dbReference>
<reference evidence="4 5" key="1">
    <citation type="submission" date="2023-10" db="EMBL/GenBank/DDBJ databases">
        <title>179-bfca-hs.</title>
        <authorList>
            <person name="Miliotis G."/>
            <person name="Sengupta P."/>
            <person name="Hameed A."/>
            <person name="Chuvochina M."/>
            <person name="Mcdonagh F."/>
            <person name="Simpson A.C."/>
            <person name="Singh N.K."/>
            <person name="Rekha P.D."/>
            <person name="Raman K."/>
            <person name="Hugenholtz P."/>
            <person name="Venkateswaran K."/>
        </authorList>
    </citation>
    <scope>NUCLEOTIDE SEQUENCE [LARGE SCALE GENOMIC DNA]</scope>
    <source>
        <strain evidence="4 5">179-BFC-A-HS</strain>
    </source>
</reference>
<evidence type="ECO:0000313" key="5">
    <source>
        <dbReference type="Proteomes" id="UP001228376"/>
    </source>
</evidence>
<feature type="signal peptide" evidence="2">
    <location>
        <begin position="1"/>
        <end position="25"/>
    </location>
</feature>
<organism evidence="4 5">
    <name type="scientific">Tigheibacillus jepli</name>
    <dbReference type="NCBI Taxonomy" id="3035914"/>
    <lineage>
        <taxon>Bacteria</taxon>
        <taxon>Bacillati</taxon>
        <taxon>Bacillota</taxon>
        <taxon>Bacilli</taxon>
        <taxon>Bacillales</taxon>
        <taxon>Bacillaceae</taxon>
        <taxon>Tigheibacillus</taxon>
    </lineage>
</organism>
<dbReference type="SMART" id="SM00727">
    <property type="entry name" value="STI1"/>
    <property type="match status" value="1"/>
</dbReference>
<name>A0ABU5CLJ2_9BACI</name>
<comment type="caution">
    <text evidence="4">The sequence shown here is derived from an EMBL/GenBank/DDBJ whole genome shotgun (WGS) entry which is preliminary data.</text>
</comment>
<feature type="domain" description="STI1" evidence="3">
    <location>
        <begin position="94"/>
        <end position="139"/>
    </location>
</feature>
<evidence type="ECO:0000313" key="4">
    <source>
        <dbReference type="EMBL" id="MDY0407239.1"/>
    </source>
</evidence>
<dbReference type="EMBL" id="JAROCA020000003">
    <property type="protein sequence ID" value="MDY0407239.1"/>
    <property type="molecule type" value="Genomic_DNA"/>
</dbReference>
<dbReference type="NCBIfam" id="NF040801">
    <property type="entry name" value="spore_GerD"/>
    <property type="match status" value="1"/>
</dbReference>
<accession>A0ABU5CLJ2</accession>
<dbReference type="Pfam" id="PF17898">
    <property type="entry name" value="GerD"/>
    <property type="match status" value="1"/>
</dbReference>
<evidence type="ECO:0000256" key="1">
    <source>
        <dbReference type="SAM" id="MobiDB-lite"/>
    </source>
</evidence>
<evidence type="ECO:0000256" key="2">
    <source>
        <dbReference type="SAM" id="SignalP"/>
    </source>
</evidence>